<keyword evidence="13" id="KW-1185">Reference proteome</keyword>
<keyword evidence="3" id="KW-0507">mRNA processing</keyword>
<dbReference type="SUPFAM" id="SSF48452">
    <property type="entry name" value="TPR-like"/>
    <property type="match status" value="3"/>
</dbReference>
<dbReference type="GO" id="GO:0000349">
    <property type="term" value="P:generation of catalytic spliceosome for first transesterification step"/>
    <property type="evidence" value="ECO:0007669"/>
    <property type="project" value="TreeGrafter"/>
</dbReference>
<dbReference type="RefSeq" id="XP_013239603.1">
    <property type="nucleotide sequence ID" value="XM_013384149.1"/>
</dbReference>
<feature type="domain" description="Pre-mRNA-splicing factor Syf1/CRNKL1-like C-terminal HAT-repeats" evidence="10">
    <location>
        <begin position="606"/>
        <end position="824"/>
    </location>
</feature>
<evidence type="ECO:0000259" key="10">
    <source>
        <dbReference type="Pfam" id="PF23231"/>
    </source>
</evidence>
<evidence type="ECO:0000256" key="2">
    <source>
        <dbReference type="ARBA" id="ARBA00008644"/>
    </source>
</evidence>
<keyword evidence="6" id="KW-0508">mRNA splicing</keyword>
<feature type="region of interest" description="Disordered" evidence="8">
    <location>
        <begin position="827"/>
        <end position="848"/>
    </location>
</feature>
<comment type="caution">
    <text evidence="12">The sequence shown here is derived from an EMBL/GenBank/DDBJ whole genome shotgun (WGS) entry which is preliminary data.</text>
</comment>
<evidence type="ECO:0000256" key="6">
    <source>
        <dbReference type="ARBA" id="ARBA00023187"/>
    </source>
</evidence>
<dbReference type="SMART" id="SM00386">
    <property type="entry name" value="HAT"/>
    <property type="match status" value="7"/>
</dbReference>
<dbReference type="InterPro" id="IPR011990">
    <property type="entry name" value="TPR-like_helical_dom_sf"/>
</dbReference>
<organism evidence="12 13">
    <name type="scientific">Mitosporidium daphniae</name>
    <dbReference type="NCBI Taxonomy" id="1485682"/>
    <lineage>
        <taxon>Eukaryota</taxon>
        <taxon>Fungi</taxon>
        <taxon>Fungi incertae sedis</taxon>
        <taxon>Microsporidia</taxon>
        <taxon>Mitosporidium</taxon>
    </lineage>
</organism>
<feature type="compositionally biased region" description="Basic and acidic residues" evidence="8">
    <location>
        <begin position="581"/>
        <end position="598"/>
    </location>
</feature>
<dbReference type="Gene3D" id="1.25.40.10">
    <property type="entry name" value="Tetratricopeptide repeat domain"/>
    <property type="match status" value="2"/>
</dbReference>
<dbReference type="OrthoDB" id="10067343at2759"/>
<evidence type="ECO:0000313" key="12">
    <source>
        <dbReference type="EMBL" id="KGG53167.1"/>
    </source>
</evidence>
<dbReference type="GeneID" id="25257938"/>
<feature type="domain" description="Pre-mRNA-splicing factor Syf1-like N-terminal HAT-repeats" evidence="11">
    <location>
        <begin position="17"/>
        <end position="211"/>
    </location>
</feature>
<dbReference type="InterPro" id="IPR056350">
    <property type="entry name" value="HAT_Syf1_central"/>
</dbReference>
<dbReference type="AlphaFoldDB" id="A0A098VW43"/>
<proteinExistence type="inferred from homology"/>
<evidence type="ECO:0000256" key="8">
    <source>
        <dbReference type="SAM" id="MobiDB-lite"/>
    </source>
</evidence>
<name>A0A098VW43_9MICR</name>
<evidence type="ECO:0000256" key="1">
    <source>
        <dbReference type="ARBA" id="ARBA00004123"/>
    </source>
</evidence>
<dbReference type="Pfam" id="PF23231">
    <property type="entry name" value="HAT_Syf1_CNRKL1_C"/>
    <property type="match status" value="1"/>
</dbReference>
<evidence type="ECO:0000313" key="13">
    <source>
        <dbReference type="Proteomes" id="UP000029725"/>
    </source>
</evidence>
<dbReference type="Proteomes" id="UP000029725">
    <property type="component" value="Unassembled WGS sequence"/>
</dbReference>
<evidence type="ECO:0000256" key="5">
    <source>
        <dbReference type="ARBA" id="ARBA00022737"/>
    </source>
</evidence>
<gene>
    <name evidence="12" type="ORF">DI09_107p10</name>
</gene>
<sequence>MEEPLTKAQVLAFIQDEDIPYEEDIQRNPYAIKIWIRYIDLKCVSLERVKSLEQEHSVNAVLWFPLWSLYERALKLFPGSYKLWKSYLDHRLLQASKSDQRVDQQSCPAADQNSSQALYGLWERALLTQSKAPRMWISYLEHIMASLAQLKDSSGKNSRFFLWVFDRALRALPLSQHHRVWPIGLSMAEKPECYSLVAATIFSRYAAIDPEATDKLIFLLETRDLPEAALKAIASRRLNVKEQGKFVEGDTSAAYLHRMVELAAQTSKMRPGELEAIVLAGIADGRLAHDAGWALAALSAHLLQRPEAGAQELARDILISALDGRKGVLIRTARDFGLVFDALAKLEEMAIGRLLRQLSKKRRNPQLSLRQEADWRLARFERLMAQREWLLSGVLVRASPSDVGLWLRRISLGIAADPTRRTELFMQAIDSIKRGSHKLSELWLAFAKGATSSEEQREIFERALGNGTDYFASTEETSSVWLAYSSAFSDPPSGSNEMALEILQRATAIHPRALALWGAIIEMEIKMGRPVRVKCAFERTLELRIATPAIVFSYIDFLESGNAGILLGSHSQPDAADSTEIDPKARSDDPKARSDSNQDSRDAIIFSVYERAIAAFGFPAAMDLWSAYLCRFEAMLSNRQQCPWRLVERGRELYEQAVRGAPDSKTVWIAYASFEERFGQPRASLSVLRRGITAVAASATAPKDDLVDLWMVLLAKTQHYSGLLASRDVYEEAIRSSSSPLPDSAVRNLCLGYAALEASLGEVERARSIYAYGSRLADSRTCGSYWEAWETFERAHGSQDTFRELLRVKRAVQAQFSIADVQFVPAAGESSIPPPGQEHPFAQLSDHR</sequence>
<dbReference type="GO" id="GO:0000974">
    <property type="term" value="C:Prp19 complex"/>
    <property type="evidence" value="ECO:0007669"/>
    <property type="project" value="TreeGrafter"/>
</dbReference>
<dbReference type="InterPro" id="IPR055433">
    <property type="entry name" value="HAT_Syf1-like_N"/>
</dbReference>
<dbReference type="GO" id="GO:0071014">
    <property type="term" value="C:post-mRNA release spliceosomal complex"/>
    <property type="evidence" value="ECO:0007669"/>
    <property type="project" value="TreeGrafter"/>
</dbReference>
<dbReference type="InterPro" id="IPR045075">
    <property type="entry name" value="Syf1-like"/>
</dbReference>
<keyword evidence="4" id="KW-0747">Spliceosome</keyword>
<comment type="subcellular location">
    <subcellularLocation>
        <location evidence="1">Nucleus</location>
    </subcellularLocation>
</comment>
<dbReference type="InterPro" id="IPR003107">
    <property type="entry name" value="HAT"/>
</dbReference>
<dbReference type="VEuPathDB" id="MicrosporidiaDB:DI09_107p10"/>
<accession>A0A098VW43</accession>
<dbReference type="InterPro" id="IPR055430">
    <property type="entry name" value="HAT_Syf1_CNRKL1_C"/>
</dbReference>
<dbReference type="GO" id="GO:0071007">
    <property type="term" value="C:U2-type catalytic step 2 spliceosome"/>
    <property type="evidence" value="ECO:0007669"/>
    <property type="project" value="TreeGrafter"/>
</dbReference>
<dbReference type="PANTHER" id="PTHR11246">
    <property type="entry name" value="PRE-MRNA SPLICING FACTOR"/>
    <property type="match status" value="1"/>
</dbReference>
<evidence type="ECO:0000256" key="3">
    <source>
        <dbReference type="ARBA" id="ARBA00022664"/>
    </source>
</evidence>
<feature type="region of interest" description="Disordered" evidence="8">
    <location>
        <begin position="569"/>
        <end position="598"/>
    </location>
</feature>
<evidence type="ECO:0000259" key="11">
    <source>
        <dbReference type="Pfam" id="PF23233"/>
    </source>
</evidence>
<comment type="similarity">
    <text evidence="2">Belongs to the crooked-neck family.</text>
</comment>
<dbReference type="PANTHER" id="PTHR11246:SF5">
    <property type="entry name" value="PRE-MRNA-SPLICING FACTOR SYF1"/>
    <property type="match status" value="1"/>
</dbReference>
<evidence type="ECO:0000256" key="7">
    <source>
        <dbReference type="ARBA" id="ARBA00023242"/>
    </source>
</evidence>
<evidence type="ECO:0000259" key="9">
    <source>
        <dbReference type="Pfam" id="PF23220"/>
    </source>
</evidence>
<reference evidence="12 13" key="1">
    <citation type="submission" date="2014-04" db="EMBL/GenBank/DDBJ databases">
        <title>A new species of microsporidia sheds light on the evolution of extreme parasitism.</title>
        <authorList>
            <person name="Haag K.L."/>
            <person name="James T.Y."/>
            <person name="Larsson R."/>
            <person name="Schaer T.M."/>
            <person name="Refardt D."/>
            <person name="Pombert J.-F."/>
            <person name="Ebert D."/>
        </authorList>
    </citation>
    <scope>NUCLEOTIDE SEQUENCE [LARGE SCALE GENOMIC DNA]</scope>
    <source>
        <strain evidence="12 13">UGP3</strain>
        <tissue evidence="12">Spores</tissue>
    </source>
</reference>
<dbReference type="HOGENOM" id="CLU_007736_0_0_1"/>
<keyword evidence="5" id="KW-0677">Repeat</keyword>
<dbReference type="Pfam" id="PF23233">
    <property type="entry name" value="HAT_Syf1_CNRKL1_N"/>
    <property type="match status" value="1"/>
</dbReference>
<keyword evidence="7" id="KW-0539">Nucleus</keyword>
<dbReference type="EMBL" id="JMKJ01000008">
    <property type="protein sequence ID" value="KGG53167.1"/>
    <property type="molecule type" value="Genomic_DNA"/>
</dbReference>
<evidence type="ECO:0000256" key="4">
    <source>
        <dbReference type="ARBA" id="ARBA00022728"/>
    </source>
</evidence>
<dbReference type="Pfam" id="PF23220">
    <property type="entry name" value="HAT_Syf1_M"/>
    <property type="match status" value="1"/>
</dbReference>
<protein>
    <submittedName>
        <fullName evidence="12">Pre-mRNA-splicing factor SYF1</fullName>
    </submittedName>
</protein>
<feature type="domain" description="Pre-mRNA-splicing factor SYF1 central HAT repeats" evidence="9">
    <location>
        <begin position="242"/>
        <end position="432"/>
    </location>
</feature>